<gene>
    <name evidence="4" type="ORF">ES288_D11G135700v1</name>
</gene>
<dbReference type="FunFam" id="3.20.90.10:FF:000003">
    <property type="entry name" value="Tubby-like F-box protein"/>
    <property type="match status" value="1"/>
</dbReference>
<evidence type="ECO:0000313" key="5">
    <source>
        <dbReference type="Proteomes" id="UP000323506"/>
    </source>
</evidence>
<dbReference type="GO" id="GO:0006355">
    <property type="term" value="P:regulation of DNA-templated transcription"/>
    <property type="evidence" value="ECO:0007669"/>
    <property type="project" value="UniProtKB-ARBA"/>
</dbReference>
<dbReference type="InterPro" id="IPR000007">
    <property type="entry name" value="Tubby_C"/>
</dbReference>
<evidence type="ECO:0000259" key="2">
    <source>
        <dbReference type="Pfam" id="PF00646"/>
    </source>
</evidence>
<dbReference type="EMBL" id="CM017711">
    <property type="protein sequence ID" value="TYG44948.1"/>
    <property type="molecule type" value="Genomic_DNA"/>
</dbReference>
<organism evidence="4 5">
    <name type="scientific">Gossypium darwinii</name>
    <name type="common">Darwin's cotton</name>
    <name type="synonym">Gossypium barbadense var. darwinii</name>
    <dbReference type="NCBI Taxonomy" id="34276"/>
    <lineage>
        <taxon>Eukaryota</taxon>
        <taxon>Viridiplantae</taxon>
        <taxon>Streptophyta</taxon>
        <taxon>Embryophyta</taxon>
        <taxon>Tracheophyta</taxon>
        <taxon>Spermatophyta</taxon>
        <taxon>Magnoliopsida</taxon>
        <taxon>eudicotyledons</taxon>
        <taxon>Gunneridae</taxon>
        <taxon>Pentapetalae</taxon>
        <taxon>rosids</taxon>
        <taxon>malvids</taxon>
        <taxon>Malvales</taxon>
        <taxon>Malvaceae</taxon>
        <taxon>Malvoideae</taxon>
        <taxon>Gossypium</taxon>
    </lineage>
</organism>
<dbReference type="SMR" id="A0A5D2AKM3"/>
<evidence type="ECO:0008006" key="6">
    <source>
        <dbReference type="Google" id="ProtNLM"/>
    </source>
</evidence>
<reference evidence="4 5" key="1">
    <citation type="submission" date="2019-06" db="EMBL/GenBank/DDBJ databases">
        <title>WGS assembly of Gossypium darwinii.</title>
        <authorList>
            <person name="Chen Z.J."/>
            <person name="Sreedasyam A."/>
            <person name="Ando A."/>
            <person name="Song Q."/>
            <person name="De L."/>
            <person name="Hulse-Kemp A."/>
            <person name="Ding M."/>
            <person name="Ye W."/>
            <person name="Kirkbride R."/>
            <person name="Jenkins J."/>
            <person name="Plott C."/>
            <person name="Lovell J."/>
            <person name="Lin Y.-M."/>
            <person name="Vaughn R."/>
            <person name="Liu B."/>
            <person name="Li W."/>
            <person name="Simpson S."/>
            <person name="Scheffler B."/>
            <person name="Saski C."/>
            <person name="Grover C."/>
            <person name="Hu G."/>
            <person name="Conover J."/>
            <person name="Carlson J."/>
            <person name="Shu S."/>
            <person name="Boston L."/>
            <person name="Williams M."/>
            <person name="Peterson D."/>
            <person name="Mcgee K."/>
            <person name="Jones D."/>
            <person name="Wendel J."/>
            <person name="Stelly D."/>
            <person name="Grimwood J."/>
            <person name="Schmutz J."/>
        </authorList>
    </citation>
    <scope>NUCLEOTIDE SEQUENCE [LARGE SCALE GENOMIC DNA]</scope>
    <source>
        <strain evidence="4">1808015.09</strain>
    </source>
</reference>
<proteinExistence type="inferred from homology"/>
<feature type="domain" description="Tubby C-terminal" evidence="3">
    <location>
        <begin position="114"/>
        <end position="400"/>
    </location>
</feature>
<dbReference type="Pfam" id="PF00646">
    <property type="entry name" value="F-box"/>
    <property type="match status" value="1"/>
</dbReference>
<sequence>MSFKSIIQDMKGEFGSISRKGFDVKFGYGMRSRSHRVVQDSSVPVDVFKQSCWANMPPELLRDVLMRIEASESTWPPRKNVVVCAGVCRNWREIMKEIVKTPEISCKLTFPISLKQPGPRDSLLQCYIKRNRSNQTYYLYLGLNQASNDDGKFLLAARKCRRPTCTDYIISLNCNDVSKGSSTYIGKLRSNFLGTKFTVYDAQPPNAGAKVTKSCSTRLINMKQVSPRVPAGNYPVAHISYELNVLGSRGPRRMHCVMDAIPASSIEPGGVAPTQTEFLHSNLDTFPSLLFFRSKSTRAESFQSGPLSDQKDGMLVLRNKSPRWHEQLQCWCLNFNGRVTVASVKNFQLVASPENAAAGQEHENVILQFGKVGKDVFTMDYQYPISAFQAFAICLSSFDTKIACE</sequence>
<dbReference type="PRINTS" id="PR01573">
    <property type="entry name" value="SUPERTUBBY"/>
</dbReference>
<protein>
    <recommendedName>
        <fullName evidence="6">Tubby-like F-box protein</fullName>
    </recommendedName>
</protein>
<dbReference type="Pfam" id="PF01167">
    <property type="entry name" value="Tub"/>
    <property type="match status" value="1"/>
</dbReference>
<dbReference type="InterPro" id="IPR025659">
    <property type="entry name" value="Tubby-like_C"/>
</dbReference>
<dbReference type="PROSITE" id="PS01201">
    <property type="entry name" value="TUB_2"/>
    <property type="match status" value="1"/>
</dbReference>
<comment type="similarity">
    <text evidence="1">Belongs to the TUB family.</text>
</comment>
<evidence type="ECO:0000259" key="3">
    <source>
        <dbReference type="Pfam" id="PF01167"/>
    </source>
</evidence>
<dbReference type="PANTHER" id="PTHR16517:SF119">
    <property type="entry name" value="TUBBY-LIKE F-BOX PROTEIN 3"/>
    <property type="match status" value="1"/>
</dbReference>
<dbReference type="InterPro" id="IPR001810">
    <property type="entry name" value="F-box_dom"/>
</dbReference>
<dbReference type="InterPro" id="IPR018066">
    <property type="entry name" value="Tubby_C_CS"/>
</dbReference>
<feature type="domain" description="F-box" evidence="2">
    <location>
        <begin position="53"/>
        <end position="96"/>
    </location>
</feature>
<dbReference type="AlphaFoldDB" id="A0A5D2AKM3"/>
<dbReference type="Proteomes" id="UP000323506">
    <property type="component" value="Chromosome D11"/>
</dbReference>
<keyword evidence="5" id="KW-1185">Reference proteome</keyword>
<accession>A0A5D2AKM3</accession>
<dbReference type="PANTHER" id="PTHR16517">
    <property type="entry name" value="TUBBY-RELATED"/>
    <property type="match status" value="1"/>
</dbReference>
<name>A0A5D2AKM3_GOSDA</name>
<dbReference type="Gene3D" id="3.20.90.10">
    <property type="entry name" value="Tubby Protein, Chain A"/>
    <property type="match status" value="1"/>
</dbReference>
<evidence type="ECO:0000313" key="4">
    <source>
        <dbReference type="EMBL" id="TYG44948.1"/>
    </source>
</evidence>
<evidence type="ECO:0000256" key="1">
    <source>
        <dbReference type="ARBA" id="ARBA00007129"/>
    </source>
</evidence>
<dbReference type="SUPFAM" id="SSF54518">
    <property type="entry name" value="Tubby C-terminal domain-like"/>
    <property type="match status" value="1"/>
</dbReference>
<dbReference type="CDD" id="cd22153">
    <property type="entry name" value="F-box_AtTLP-like"/>
    <property type="match status" value="1"/>
</dbReference>